<dbReference type="EC" id="2.3.1.180" evidence="10"/>
<dbReference type="AlphaFoldDB" id="F5YRF3"/>
<feature type="active site" evidence="10">
    <location>
        <position position="134"/>
    </location>
</feature>
<dbReference type="HOGENOM" id="CLU_039592_3_1_12"/>
<dbReference type="Pfam" id="PF08545">
    <property type="entry name" value="ACP_syn_III"/>
    <property type="match status" value="1"/>
</dbReference>
<evidence type="ECO:0000256" key="6">
    <source>
        <dbReference type="ARBA" id="ARBA00023098"/>
    </source>
</evidence>
<dbReference type="NCBIfam" id="TIGR00747">
    <property type="entry name" value="fabH"/>
    <property type="match status" value="1"/>
</dbReference>
<protein>
    <recommendedName>
        <fullName evidence="10">Beta-ketoacyl-[acyl-carrier-protein] synthase III</fullName>
        <shortName evidence="10">Beta-ketoacyl-ACP synthase III</shortName>
        <shortName evidence="10">KAS III</shortName>
        <ecNumber evidence="10">2.3.1.180</ecNumber>
    </recommendedName>
    <alternativeName>
        <fullName evidence="10">3-oxoacyl-[acyl-carrier-protein] synthase 3</fullName>
    </alternativeName>
    <alternativeName>
        <fullName evidence="10">3-oxoacyl-[acyl-carrier-protein] synthase III</fullName>
    </alternativeName>
</protein>
<evidence type="ECO:0000256" key="9">
    <source>
        <dbReference type="ARBA" id="ARBA00023315"/>
    </source>
</evidence>
<feature type="active site" evidence="10">
    <location>
        <position position="311"/>
    </location>
</feature>
<dbReference type="UniPathway" id="UPA00094"/>
<reference evidence="13 14" key="2">
    <citation type="journal article" date="2011" name="ISME J.">
        <title>RNA-seq reveals cooperative metabolic interactions between two termite-gut spirochete species in co-culture.</title>
        <authorList>
            <person name="Rosenthal A.Z."/>
            <person name="Matson E.G."/>
            <person name="Eldar A."/>
            <person name="Leadbetter J.R."/>
        </authorList>
    </citation>
    <scope>NUCLEOTIDE SEQUENCE [LARGE SCALE GENOMIC DNA]</scope>
    <source>
        <strain evidence="14">ATCC BAA-887 / DSM 12427 / ZAS-2</strain>
    </source>
</reference>
<keyword evidence="14" id="KW-1185">Reference proteome</keyword>
<evidence type="ECO:0000256" key="5">
    <source>
        <dbReference type="ARBA" id="ARBA00022832"/>
    </source>
</evidence>
<gene>
    <name evidence="10" type="primary">fabH</name>
    <name evidence="13" type="ordered locus">TREPR_1280</name>
</gene>
<evidence type="ECO:0000256" key="8">
    <source>
        <dbReference type="ARBA" id="ARBA00023268"/>
    </source>
</evidence>
<dbReference type="Proteomes" id="UP000009223">
    <property type="component" value="Chromosome"/>
</dbReference>
<evidence type="ECO:0000256" key="4">
    <source>
        <dbReference type="ARBA" id="ARBA00022679"/>
    </source>
</evidence>
<accession>F5YRF3</accession>
<name>F5YRF3_TREPZ</name>
<dbReference type="CDD" id="cd00830">
    <property type="entry name" value="KAS_III"/>
    <property type="match status" value="1"/>
</dbReference>
<dbReference type="InterPro" id="IPR013751">
    <property type="entry name" value="ACP_syn_III_N"/>
</dbReference>
<keyword evidence="9 10" id="KW-0012">Acyltransferase</keyword>
<evidence type="ECO:0000256" key="1">
    <source>
        <dbReference type="ARBA" id="ARBA00008642"/>
    </source>
</evidence>
<dbReference type="GO" id="GO:0044550">
    <property type="term" value="P:secondary metabolite biosynthetic process"/>
    <property type="evidence" value="ECO:0007669"/>
    <property type="project" value="TreeGrafter"/>
</dbReference>
<dbReference type="EMBL" id="CP001843">
    <property type="protein sequence ID" value="AEF83785.1"/>
    <property type="molecule type" value="Genomic_DNA"/>
</dbReference>
<evidence type="ECO:0000256" key="3">
    <source>
        <dbReference type="ARBA" id="ARBA00022516"/>
    </source>
</evidence>
<dbReference type="Pfam" id="PF08541">
    <property type="entry name" value="ACP_syn_III_C"/>
    <property type="match status" value="1"/>
</dbReference>
<feature type="region of interest" description="ACP-binding" evidence="10">
    <location>
        <begin position="282"/>
        <end position="286"/>
    </location>
</feature>
<comment type="domain">
    <text evidence="10">The last Arg residue of the ACP-binding site is essential for the weak association between ACP/AcpP and FabH.</text>
</comment>
<organism evidence="13 14">
    <name type="scientific">Treponema primitia (strain ATCC BAA-887 / DSM 12427 / ZAS-2)</name>
    <dbReference type="NCBI Taxonomy" id="545694"/>
    <lineage>
        <taxon>Bacteria</taxon>
        <taxon>Pseudomonadati</taxon>
        <taxon>Spirochaetota</taxon>
        <taxon>Spirochaetia</taxon>
        <taxon>Spirochaetales</taxon>
        <taxon>Treponemataceae</taxon>
        <taxon>Treponema</taxon>
    </lineage>
</organism>
<comment type="pathway">
    <text evidence="10">Lipid metabolism; fatty acid biosynthesis.</text>
</comment>
<dbReference type="GO" id="GO:0006633">
    <property type="term" value="P:fatty acid biosynthetic process"/>
    <property type="evidence" value="ECO:0007669"/>
    <property type="project" value="UniProtKB-UniRule"/>
</dbReference>
<dbReference type="SUPFAM" id="SSF53901">
    <property type="entry name" value="Thiolase-like"/>
    <property type="match status" value="1"/>
</dbReference>
<keyword evidence="7 10" id="KW-0275">Fatty acid biosynthesis</keyword>
<feature type="domain" description="Beta-ketoacyl-[acyl-carrier-protein] synthase III C-terminal" evidence="11">
    <location>
        <begin position="265"/>
        <end position="354"/>
    </location>
</feature>
<evidence type="ECO:0000313" key="13">
    <source>
        <dbReference type="EMBL" id="AEF83785.1"/>
    </source>
</evidence>
<dbReference type="GO" id="GO:0004315">
    <property type="term" value="F:3-oxoacyl-[acyl-carrier-protein] synthase activity"/>
    <property type="evidence" value="ECO:0007669"/>
    <property type="project" value="InterPro"/>
</dbReference>
<keyword evidence="3 10" id="KW-0444">Lipid biosynthesis</keyword>
<comment type="similarity">
    <text evidence="1 10">Belongs to the thiolase-like superfamily. FabH family.</text>
</comment>
<evidence type="ECO:0000259" key="11">
    <source>
        <dbReference type="Pfam" id="PF08541"/>
    </source>
</evidence>
<comment type="function">
    <text evidence="10">Catalyzes the condensation reaction of fatty acid synthesis by the addition to an acyl acceptor of two carbons from malonyl-ACP. Catalyzes the first condensation reaction which initiates fatty acid synthesis and may therefore play a role in governing the total rate of fatty acid production. Possesses both acetoacetyl-ACP synthase and acetyl transacylase activities. Its substrate specificity determines the biosynthesis of branched-chain and/or straight-chain of fatty acids.</text>
</comment>
<dbReference type="NCBIfam" id="NF006829">
    <property type="entry name" value="PRK09352.1"/>
    <property type="match status" value="1"/>
</dbReference>
<dbReference type="KEGG" id="tpi:TREPR_1280"/>
<keyword evidence="5 10" id="KW-0276">Fatty acid metabolism</keyword>
<dbReference type="PANTHER" id="PTHR34069">
    <property type="entry name" value="3-OXOACYL-[ACYL-CARRIER-PROTEIN] SYNTHASE 3"/>
    <property type="match status" value="1"/>
</dbReference>
<dbReference type="GO" id="GO:0033818">
    <property type="term" value="F:beta-ketoacyl-acyl-carrier-protein synthase III activity"/>
    <property type="evidence" value="ECO:0007669"/>
    <property type="project" value="UniProtKB-UniRule"/>
</dbReference>
<evidence type="ECO:0000256" key="7">
    <source>
        <dbReference type="ARBA" id="ARBA00023160"/>
    </source>
</evidence>
<evidence type="ECO:0000256" key="10">
    <source>
        <dbReference type="HAMAP-Rule" id="MF_01815"/>
    </source>
</evidence>
<reference evidence="14" key="1">
    <citation type="submission" date="2009-12" db="EMBL/GenBank/DDBJ databases">
        <title>Complete sequence of Treponema primitia strain ZAS-2.</title>
        <authorList>
            <person name="Tetu S.G."/>
            <person name="Matson E."/>
            <person name="Ren Q."/>
            <person name="Seshadri R."/>
            <person name="Elbourne L."/>
            <person name="Hassan K.A."/>
            <person name="Durkin A."/>
            <person name="Radune D."/>
            <person name="Mohamoud Y."/>
            <person name="Shay R."/>
            <person name="Jin S."/>
            <person name="Zhang X."/>
            <person name="Lucey K."/>
            <person name="Ballor N.R."/>
            <person name="Ottesen E."/>
            <person name="Rosenthal R."/>
            <person name="Allen A."/>
            <person name="Leadbetter J.R."/>
            <person name="Paulsen I.T."/>
        </authorList>
    </citation>
    <scope>NUCLEOTIDE SEQUENCE [LARGE SCALE GENOMIC DNA]</scope>
    <source>
        <strain evidence="14">ATCC BAA-887 / DSM 12427 / ZAS-2</strain>
    </source>
</reference>
<keyword evidence="8 10" id="KW-0511">Multifunctional enzyme</keyword>
<feature type="domain" description="Beta-ketoacyl-[acyl-carrier-protein] synthase III N-terminal" evidence="12">
    <location>
        <begin position="128"/>
        <end position="213"/>
    </location>
</feature>
<evidence type="ECO:0000259" key="12">
    <source>
        <dbReference type="Pfam" id="PF08545"/>
    </source>
</evidence>
<comment type="catalytic activity">
    <reaction evidence="10">
        <text>malonyl-[ACP] + acetyl-CoA + H(+) = 3-oxobutanoyl-[ACP] + CO2 + CoA</text>
        <dbReference type="Rhea" id="RHEA:12080"/>
        <dbReference type="Rhea" id="RHEA-COMP:9623"/>
        <dbReference type="Rhea" id="RHEA-COMP:9625"/>
        <dbReference type="ChEBI" id="CHEBI:15378"/>
        <dbReference type="ChEBI" id="CHEBI:16526"/>
        <dbReference type="ChEBI" id="CHEBI:57287"/>
        <dbReference type="ChEBI" id="CHEBI:57288"/>
        <dbReference type="ChEBI" id="CHEBI:78449"/>
        <dbReference type="ChEBI" id="CHEBI:78450"/>
        <dbReference type="EC" id="2.3.1.180"/>
    </reaction>
</comment>
<dbReference type="InterPro" id="IPR016039">
    <property type="entry name" value="Thiolase-like"/>
</dbReference>
<keyword evidence="6 10" id="KW-0443">Lipid metabolism</keyword>
<dbReference type="Gene3D" id="3.40.47.10">
    <property type="match status" value="1"/>
</dbReference>
<evidence type="ECO:0000256" key="2">
    <source>
        <dbReference type="ARBA" id="ARBA00022490"/>
    </source>
</evidence>
<proteinExistence type="inferred from homology"/>
<dbReference type="eggNOG" id="COG0332">
    <property type="taxonomic scope" value="Bacteria"/>
</dbReference>
<keyword evidence="2 10" id="KW-0963">Cytoplasm</keyword>
<dbReference type="InterPro" id="IPR013747">
    <property type="entry name" value="ACP_syn_III_C"/>
</dbReference>
<keyword evidence="4 10" id="KW-0808">Transferase</keyword>
<comment type="subunit">
    <text evidence="10">Homodimer.</text>
</comment>
<dbReference type="PANTHER" id="PTHR34069:SF2">
    <property type="entry name" value="BETA-KETOACYL-[ACYL-CARRIER-PROTEIN] SYNTHASE III"/>
    <property type="match status" value="1"/>
</dbReference>
<evidence type="ECO:0000313" key="14">
    <source>
        <dbReference type="Proteomes" id="UP000009223"/>
    </source>
</evidence>
<comment type="subcellular location">
    <subcellularLocation>
        <location evidence="10">Cytoplasm</location>
    </subcellularLocation>
</comment>
<dbReference type="STRING" id="545694.TREPR_1280"/>
<dbReference type="HAMAP" id="MF_01815">
    <property type="entry name" value="FabH"/>
    <property type="match status" value="1"/>
</dbReference>
<dbReference type="InterPro" id="IPR004655">
    <property type="entry name" value="FabH"/>
</dbReference>
<feature type="active site" evidence="10">
    <location>
        <position position="281"/>
    </location>
</feature>
<dbReference type="GO" id="GO:0005737">
    <property type="term" value="C:cytoplasm"/>
    <property type="evidence" value="ECO:0007669"/>
    <property type="project" value="UniProtKB-SubCell"/>
</dbReference>
<sequence length="354" mass="37528">MTKKLFLSWKGLIMAFEIIATGKAVPPNRVSNDDLAKRIDTNDEWIRSHSGIGARHIAEETTACSDLALEAARQALAMGAEKAGETPEAFVQSLDLIVLGTVTPDYYGLPATACVVQDKIGARNAAALDLNAGCSGFIYGLELATGFLGLNPSRKRALVIGSDVLTRVTNWNDRSTCVLFGDGAGAVLLEQTSAPSKGPGKRGLLRSTLGADGSGMESIIVRRGGSRSPFKTGETVESHPAIEMDGRAVYNFAVKAVTATIEKLLAEEGISVDQVDRIVPHQANARIVQAAAKRLGIPEEKFFLNIEEYANTSAASIPIALDELNRGGKIKKGDLIMTIGFGSGLTFGGNLIVW</sequence>